<evidence type="ECO:0000256" key="5">
    <source>
        <dbReference type="ARBA" id="ARBA00022989"/>
    </source>
</evidence>
<dbReference type="AlphaFoldDB" id="A0A2V0NV68"/>
<dbReference type="PANTHER" id="PTHR11101:SF96">
    <property type="entry name" value="PHOSPHATE TRANSPORTER"/>
    <property type="match status" value="1"/>
</dbReference>
<comment type="similarity">
    <text evidence="7">Belongs to the inorganic phosphate transporter (PiT) (TC 2.A.20) family.</text>
</comment>
<evidence type="ECO:0000313" key="9">
    <source>
        <dbReference type="Proteomes" id="UP000247498"/>
    </source>
</evidence>
<gene>
    <name evidence="8" type="ORF">Rsub_03144</name>
</gene>
<comment type="subcellular location">
    <subcellularLocation>
        <location evidence="1 7">Membrane</location>
        <topology evidence="1 7">Multi-pass membrane protein</topology>
    </subcellularLocation>
</comment>
<dbReference type="Proteomes" id="UP000247498">
    <property type="component" value="Unassembled WGS sequence"/>
</dbReference>
<evidence type="ECO:0000256" key="1">
    <source>
        <dbReference type="ARBA" id="ARBA00004141"/>
    </source>
</evidence>
<dbReference type="PANTHER" id="PTHR11101">
    <property type="entry name" value="PHOSPHATE TRANSPORTER"/>
    <property type="match status" value="1"/>
</dbReference>
<feature type="transmembrane region" description="Helical" evidence="7">
    <location>
        <begin position="6"/>
        <end position="25"/>
    </location>
</feature>
<keyword evidence="9" id="KW-1185">Reference proteome</keyword>
<feature type="transmembrane region" description="Helical" evidence="7">
    <location>
        <begin position="117"/>
        <end position="137"/>
    </location>
</feature>
<organism evidence="8 9">
    <name type="scientific">Raphidocelis subcapitata</name>
    <dbReference type="NCBI Taxonomy" id="307507"/>
    <lineage>
        <taxon>Eukaryota</taxon>
        <taxon>Viridiplantae</taxon>
        <taxon>Chlorophyta</taxon>
        <taxon>core chlorophytes</taxon>
        <taxon>Chlorophyceae</taxon>
        <taxon>CS clade</taxon>
        <taxon>Sphaeropleales</taxon>
        <taxon>Selenastraceae</taxon>
        <taxon>Raphidocelis</taxon>
    </lineage>
</organism>
<keyword evidence="3 7" id="KW-0592">Phosphate transport</keyword>
<comment type="function">
    <text evidence="7">Sodium-phosphate symporter.</text>
</comment>
<comment type="caution">
    <text evidence="8">The sequence shown here is derived from an EMBL/GenBank/DDBJ whole genome shotgun (WGS) entry which is preliminary data.</text>
</comment>
<feature type="transmembrane region" description="Helical" evidence="7">
    <location>
        <begin position="244"/>
        <end position="267"/>
    </location>
</feature>
<dbReference type="EMBL" id="BDRX01000018">
    <property type="protein sequence ID" value="GBF90572.1"/>
    <property type="molecule type" value="Genomic_DNA"/>
</dbReference>
<sequence>MVLNAALWMVVVGGVVAWVMAYGIGANDVANAFATSVGSHTLKLKWAIVIAAIMETLGAILLGGSVSDTISGGVANPLAFKSTPDVFAYGMMCALTGAAIWLLVATYWELPVSTTHSIVGGVMGFALVYGGPSAVVWNKRISEFPFVSGVLAIVLSWFVSPVLAGLISSALFVVLRTFVLRSKNSAARAIWCLPILLAITIFVNLTFILLTGAKKVIKLPASTLTFILLKGAKKVIKLPASTSLMICGICAVGGAIIGGAIGVPLLFRSKKRWDAVLADHEALPEESKDPLAAVNLSRSKEGSGLPNFLKTIEVDPEDKSLRAWCTRARNALTGGLNADVFACIGEDDGLHNIHASAEKFDPRVEQVFKYLQVISAAAVSFAHGANDVANAVGPFAAIYGIYQTGAISTKSAVEPWMLGGIGSTGIVIGLATWGWRIMRVLGVKMTAITPCRGFTMETTTALVTAFGSYLGIPLSTTQTHVGSTTGVGLSEGRRDAVKWGLLLKMFAGWVFTLFVGAIISGVLFAWGTYAPNISGAAEQNRLAASMAKGMTEMLGALNATGVKDAALAPVLAQLNATMNPTVGVFPSTATSATDLANLMDQTNTIFGRYVRLPAWISRTVG</sequence>
<feature type="transmembrane region" description="Helical" evidence="7">
    <location>
        <begin position="501"/>
        <end position="526"/>
    </location>
</feature>
<feature type="transmembrane region" description="Helical" evidence="7">
    <location>
        <begin position="149"/>
        <end position="175"/>
    </location>
</feature>
<evidence type="ECO:0000256" key="6">
    <source>
        <dbReference type="ARBA" id="ARBA00023136"/>
    </source>
</evidence>
<protein>
    <recommendedName>
        <fullName evidence="7">Phosphate transporter</fullName>
    </recommendedName>
</protein>
<evidence type="ECO:0000313" key="8">
    <source>
        <dbReference type="EMBL" id="GBF90572.1"/>
    </source>
</evidence>
<feature type="transmembrane region" description="Helical" evidence="7">
    <location>
        <begin position="187"/>
        <end position="210"/>
    </location>
</feature>
<dbReference type="GO" id="GO:0016020">
    <property type="term" value="C:membrane"/>
    <property type="evidence" value="ECO:0007669"/>
    <property type="project" value="UniProtKB-SubCell"/>
</dbReference>
<keyword evidence="2 7" id="KW-0813">Transport</keyword>
<feature type="transmembrane region" description="Helical" evidence="7">
    <location>
        <begin position="46"/>
        <end position="66"/>
    </location>
</feature>
<dbReference type="OrthoDB" id="260807at2759"/>
<dbReference type="InterPro" id="IPR001204">
    <property type="entry name" value="Phos_transporter"/>
</dbReference>
<keyword evidence="4 7" id="KW-0812">Transmembrane</keyword>
<dbReference type="FunCoup" id="A0A2V0NV68">
    <property type="interactions" value="956"/>
</dbReference>
<name>A0A2V0NV68_9CHLO</name>
<evidence type="ECO:0000256" key="7">
    <source>
        <dbReference type="RuleBase" id="RU363058"/>
    </source>
</evidence>
<dbReference type="InParanoid" id="A0A2V0NV68"/>
<accession>A0A2V0NV68</accession>
<feature type="transmembrane region" description="Helical" evidence="7">
    <location>
        <begin position="86"/>
        <end position="105"/>
    </location>
</feature>
<dbReference type="GO" id="GO:0035435">
    <property type="term" value="P:phosphate ion transmembrane transport"/>
    <property type="evidence" value="ECO:0007669"/>
    <property type="project" value="TreeGrafter"/>
</dbReference>
<dbReference type="Pfam" id="PF01384">
    <property type="entry name" value="PHO4"/>
    <property type="match status" value="1"/>
</dbReference>
<proteinExistence type="inferred from homology"/>
<evidence type="ECO:0000256" key="2">
    <source>
        <dbReference type="ARBA" id="ARBA00022448"/>
    </source>
</evidence>
<reference evidence="8 9" key="1">
    <citation type="journal article" date="2018" name="Sci. Rep.">
        <title>Raphidocelis subcapitata (=Pseudokirchneriella subcapitata) provides an insight into genome evolution and environmental adaptations in the Sphaeropleales.</title>
        <authorList>
            <person name="Suzuki S."/>
            <person name="Yamaguchi H."/>
            <person name="Nakajima N."/>
            <person name="Kawachi M."/>
        </authorList>
    </citation>
    <scope>NUCLEOTIDE SEQUENCE [LARGE SCALE GENOMIC DNA]</scope>
    <source>
        <strain evidence="8 9">NIES-35</strain>
    </source>
</reference>
<keyword evidence="6 7" id="KW-0472">Membrane</keyword>
<keyword evidence="5 7" id="KW-1133">Transmembrane helix</keyword>
<dbReference type="GO" id="GO:0005315">
    <property type="term" value="F:phosphate transmembrane transporter activity"/>
    <property type="evidence" value="ECO:0007669"/>
    <property type="project" value="InterPro"/>
</dbReference>
<evidence type="ECO:0000256" key="4">
    <source>
        <dbReference type="ARBA" id="ARBA00022692"/>
    </source>
</evidence>
<evidence type="ECO:0000256" key="3">
    <source>
        <dbReference type="ARBA" id="ARBA00022592"/>
    </source>
</evidence>
<feature type="transmembrane region" description="Helical" evidence="7">
    <location>
        <begin position="416"/>
        <end position="435"/>
    </location>
</feature>